<dbReference type="Gene3D" id="1.10.275.10">
    <property type="entry name" value="Fumarase/aspartase (N-terminal domain)"/>
    <property type="match status" value="1"/>
</dbReference>
<comment type="pathway">
    <text evidence="1 8">Amino-acid degradation; L-histidine degradation into L-glutamate; N-formimidoyl-L-glutamate from L-histidine: step 1/3.</text>
</comment>
<dbReference type="GO" id="GO:0004397">
    <property type="term" value="F:histidine ammonia-lyase activity"/>
    <property type="evidence" value="ECO:0007669"/>
    <property type="project" value="UniProtKB-EC"/>
</dbReference>
<evidence type="ECO:0000256" key="7">
    <source>
        <dbReference type="RuleBase" id="RU003954"/>
    </source>
</evidence>
<dbReference type="NCBIfam" id="NF006871">
    <property type="entry name" value="PRK09367.1"/>
    <property type="match status" value="1"/>
</dbReference>
<organism evidence="9 10">
    <name type="scientific">Naegleria lovaniensis</name>
    <name type="common">Amoeba</name>
    <dbReference type="NCBI Taxonomy" id="51637"/>
    <lineage>
        <taxon>Eukaryota</taxon>
        <taxon>Discoba</taxon>
        <taxon>Heterolobosea</taxon>
        <taxon>Tetramitia</taxon>
        <taxon>Eutetramitia</taxon>
        <taxon>Vahlkampfiidae</taxon>
        <taxon>Naegleria</taxon>
    </lineage>
</organism>
<dbReference type="InterPro" id="IPR008948">
    <property type="entry name" value="L-Aspartase-like"/>
</dbReference>
<dbReference type="Pfam" id="PF00221">
    <property type="entry name" value="Lyase_aromatic"/>
    <property type="match status" value="1"/>
</dbReference>
<dbReference type="NCBIfam" id="TIGR01225">
    <property type="entry name" value="hutH"/>
    <property type="match status" value="1"/>
</dbReference>
<dbReference type="EMBL" id="PYSW02000002">
    <property type="protein sequence ID" value="KAG2393309.1"/>
    <property type="molecule type" value="Genomic_DNA"/>
</dbReference>
<keyword evidence="5 7" id="KW-0456">Lyase</keyword>
<dbReference type="InterPro" id="IPR001106">
    <property type="entry name" value="Aromatic_Lyase"/>
</dbReference>
<dbReference type="PROSITE" id="PS00488">
    <property type="entry name" value="PAL_HISTIDASE"/>
    <property type="match status" value="1"/>
</dbReference>
<dbReference type="SUPFAM" id="SSF48557">
    <property type="entry name" value="L-aspartase-like"/>
    <property type="match status" value="1"/>
</dbReference>
<dbReference type="GO" id="GO:0005737">
    <property type="term" value="C:cytoplasm"/>
    <property type="evidence" value="ECO:0007669"/>
    <property type="project" value="InterPro"/>
</dbReference>
<evidence type="ECO:0000256" key="2">
    <source>
        <dbReference type="ARBA" id="ARBA00007238"/>
    </source>
</evidence>
<reference evidence="9 10" key="1">
    <citation type="journal article" date="2018" name="BMC Genomics">
        <title>The genome of Naegleria lovaniensis, the basis for a comparative approach to unravel pathogenicity factors of the human pathogenic amoeba N. fowleri.</title>
        <authorList>
            <person name="Liechti N."/>
            <person name="Schurch N."/>
            <person name="Bruggmann R."/>
            <person name="Wittwer M."/>
        </authorList>
    </citation>
    <scope>NUCLEOTIDE SEQUENCE [LARGE SCALE GENOMIC DNA]</scope>
    <source>
        <strain evidence="9 10">ATCC 30569</strain>
    </source>
</reference>
<dbReference type="CDD" id="cd00332">
    <property type="entry name" value="PAL-HAL"/>
    <property type="match status" value="1"/>
</dbReference>
<dbReference type="Proteomes" id="UP000816034">
    <property type="component" value="Unassembled WGS sequence"/>
</dbReference>
<evidence type="ECO:0000256" key="1">
    <source>
        <dbReference type="ARBA" id="ARBA00005113"/>
    </source>
</evidence>
<dbReference type="InterPro" id="IPR022313">
    <property type="entry name" value="Phe/His_NH3-lyase_AS"/>
</dbReference>
<evidence type="ECO:0000256" key="5">
    <source>
        <dbReference type="ARBA" id="ARBA00023239"/>
    </source>
</evidence>
<evidence type="ECO:0000256" key="4">
    <source>
        <dbReference type="ARBA" id="ARBA00022808"/>
    </source>
</evidence>
<dbReference type="FunFam" id="1.10.275.10:FF:000005">
    <property type="entry name" value="Histidine ammonia-lyase"/>
    <property type="match status" value="1"/>
</dbReference>
<accession>A0AA88KS46</accession>
<dbReference type="InterPro" id="IPR024083">
    <property type="entry name" value="Fumarase/histidase_N"/>
</dbReference>
<dbReference type="AlphaFoldDB" id="A0AA88KS46"/>
<dbReference type="RefSeq" id="XP_044555203.1">
    <property type="nucleotide sequence ID" value="XM_044696745.1"/>
</dbReference>
<evidence type="ECO:0000256" key="3">
    <source>
        <dbReference type="ARBA" id="ARBA00012994"/>
    </source>
</evidence>
<comment type="similarity">
    <text evidence="2 7">Belongs to the PAL/histidase family.</text>
</comment>
<evidence type="ECO:0000313" key="10">
    <source>
        <dbReference type="Proteomes" id="UP000816034"/>
    </source>
</evidence>
<comment type="caution">
    <text evidence="9">The sequence shown here is derived from an EMBL/GenBank/DDBJ whole genome shotgun (WGS) entry which is preliminary data.</text>
</comment>
<evidence type="ECO:0000256" key="8">
    <source>
        <dbReference type="RuleBase" id="RU004479"/>
    </source>
</evidence>
<proteinExistence type="inferred from homology"/>
<protein>
    <recommendedName>
        <fullName evidence="3 8">Histidine ammonia-lyase</fullName>
        <ecNumber evidence="3 8">4.3.1.3</ecNumber>
    </recommendedName>
</protein>
<name>A0AA88KS46_NAELO</name>
<dbReference type="EC" id="4.3.1.3" evidence="3 8"/>
<dbReference type="GeneID" id="68099294"/>
<comment type="catalytic activity">
    <reaction evidence="6 8">
        <text>L-histidine = trans-urocanate + NH4(+)</text>
        <dbReference type="Rhea" id="RHEA:21232"/>
        <dbReference type="ChEBI" id="CHEBI:17771"/>
        <dbReference type="ChEBI" id="CHEBI:28938"/>
        <dbReference type="ChEBI" id="CHEBI:57595"/>
        <dbReference type="EC" id="4.3.1.3"/>
    </reaction>
</comment>
<dbReference type="GO" id="GO:0006548">
    <property type="term" value="P:L-histidine catabolic process"/>
    <property type="evidence" value="ECO:0007669"/>
    <property type="project" value="InterPro"/>
</dbReference>
<evidence type="ECO:0000256" key="6">
    <source>
        <dbReference type="ARBA" id="ARBA00049269"/>
    </source>
</evidence>
<sequence length="519" mass="56629">MQTSRNIVERIVETKEVVYGISTGFGEFKNVVINHDSLSELQYNLIRSHCCGTGNMLEKPLVRMLLANRINTLASGKTGVRPCLVDTLLQMLNKNCLPVVYEKGSVGASGDLAPLSHIALGALGEGLMHHPTNGTIEHAEKVLKEHKITPIDLKAKEGLALINGTQFISALGAQAIVKAERLMQIATLVACVTFESLNATPNALDARIHQARGHSGQMHVASVMRNVLLHGVENGYVVSPITESLNRHPKVQDAYSLRCIPQVHGIVHDTIEFCKKLIDTELNAVTDNPMVFIEGTGSDIPQLANLVPYTSSMNDHVQDNFTLFHTDTEDIKHIVSGGNFHGEYPAKAMDFLAIGVHELANISERRINRLVDGKLSGLPFFLIENGGLNSGFMIPQYTAAALTSENKVLVHPSSSDTISTSASSEDHVSMGPYASRKCLEVIANVETVIAIELMAACQALDLRRQNASPIVEKVKQLVRQHVPYIEKDVVMHPLIEKVVELVRDGSVLKCAGITENHHN</sequence>
<dbReference type="Gene3D" id="1.20.200.10">
    <property type="entry name" value="Fumarase/aspartase (Central domain)"/>
    <property type="match status" value="1"/>
</dbReference>
<keyword evidence="10" id="KW-1185">Reference proteome</keyword>
<dbReference type="PANTHER" id="PTHR10362">
    <property type="entry name" value="HISTIDINE AMMONIA-LYASE"/>
    <property type="match status" value="1"/>
</dbReference>
<gene>
    <name evidence="9" type="ORF">C9374_006840</name>
</gene>
<keyword evidence="4 8" id="KW-0369">Histidine metabolism</keyword>
<evidence type="ECO:0000313" key="9">
    <source>
        <dbReference type="EMBL" id="KAG2393309.1"/>
    </source>
</evidence>
<dbReference type="InterPro" id="IPR005921">
    <property type="entry name" value="HutH"/>
</dbReference>